<keyword evidence="1 2" id="KW-0808">Transferase</keyword>
<evidence type="ECO:0000256" key="1">
    <source>
        <dbReference type="ARBA" id="ARBA00022679"/>
    </source>
</evidence>
<dbReference type="PANTHER" id="PTHR48207">
    <property type="entry name" value="SUCCINATE--HYDROXYMETHYLGLUTARATE COA-TRANSFERASE"/>
    <property type="match status" value="1"/>
</dbReference>
<dbReference type="GO" id="GO:0016740">
    <property type="term" value="F:transferase activity"/>
    <property type="evidence" value="ECO:0007669"/>
    <property type="project" value="UniProtKB-KW"/>
</dbReference>
<proteinExistence type="predicted"/>
<dbReference type="RefSeq" id="WP_264944909.1">
    <property type="nucleotide sequence ID" value="NZ_JAPDRA010000006.1"/>
</dbReference>
<comment type="caution">
    <text evidence="2">The sequence shown here is derived from an EMBL/GenBank/DDBJ whole genome shotgun (WGS) entry which is preliminary data.</text>
</comment>
<dbReference type="SUPFAM" id="SSF89796">
    <property type="entry name" value="CoA-transferase family III (CaiB/BaiF)"/>
    <property type="match status" value="1"/>
</dbReference>
<dbReference type="Gene3D" id="3.40.50.10540">
    <property type="entry name" value="Crotonobetainyl-coa:carnitine coa-transferase, domain 1"/>
    <property type="match status" value="1"/>
</dbReference>
<evidence type="ECO:0000313" key="2">
    <source>
        <dbReference type="EMBL" id="MFD0947325.1"/>
    </source>
</evidence>
<dbReference type="InterPro" id="IPR050483">
    <property type="entry name" value="CoA-transferase_III_domain"/>
</dbReference>
<protein>
    <submittedName>
        <fullName evidence="2">CaiB/BaiF CoA transferase family protein</fullName>
    </submittedName>
</protein>
<dbReference type="Gene3D" id="3.30.1540.10">
    <property type="entry name" value="formyl-coa transferase, domain 3"/>
    <property type="match status" value="1"/>
</dbReference>
<dbReference type="PANTHER" id="PTHR48207:SF3">
    <property type="entry name" value="SUCCINATE--HYDROXYMETHYLGLUTARATE COA-TRANSFERASE"/>
    <property type="match status" value="1"/>
</dbReference>
<dbReference type="EMBL" id="JBHTJG010000006">
    <property type="protein sequence ID" value="MFD0947325.1"/>
    <property type="molecule type" value="Genomic_DNA"/>
</dbReference>
<accession>A0ABW3HA66</accession>
<dbReference type="InterPro" id="IPR044855">
    <property type="entry name" value="CoA-Trfase_III_dom3_sf"/>
</dbReference>
<dbReference type="InterPro" id="IPR003673">
    <property type="entry name" value="CoA-Trfase_fam_III"/>
</dbReference>
<evidence type="ECO:0000313" key="3">
    <source>
        <dbReference type="Proteomes" id="UP001596977"/>
    </source>
</evidence>
<keyword evidence="3" id="KW-1185">Reference proteome</keyword>
<name>A0ABW3HA66_9SPHN</name>
<organism evidence="2 3">
    <name type="scientific">Sphingomonas canadensis</name>
    <dbReference type="NCBI Taxonomy" id="1219257"/>
    <lineage>
        <taxon>Bacteria</taxon>
        <taxon>Pseudomonadati</taxon>
        <taxon>Pseudomonadota</taxon>
        <taxon>Alphaproteobacteria</taxon>
        <taxon>Sphingomonadales</taxon>
        <taxon>Sphingomonadaceae</taxon>
        <taxon>Sphingomonas</taxon>
    </lineage>
</organism>
<sequence>MHAVLKDLLVVELGTMVTAPLAGMMLSDMGARVIKVEHPETGDPFRGHGGGNYSPPFVAYNRGKESIQIDLRDAAGLANLSLLLARADVVIENFRPGVMERMGLDNARLRTINPRLIRASITGFGATGPYRSRPAYDSVPLALSGMASLLLDPADPRMSGPTIADNITGMFAVQGVLGALLRRGACGTGGHVEVNMLEAAIAFIPDAFAQYTRAGVISTPETRIRISQAYTLIAADGLMVTVHLSSVRKFWEGLLEAIGRPEMADDERFATPAARIRNYPLLRDILGGVFVTRSRAEWIERLAAAEVPAAPVHTVDQVQDDPQVAHLGTFTRSTHPAMGEVVGIKSPITFDGARLDRLAPPPELGADNAAIAAEFGFPALPAA</sequence>
<dbReference type="Proteomes" id="UP001596977">
    <property type="component" value="Unassembled WGS sequence"/>
</dbReference>
<reference evidence="3" key="1">
    <citation type="journal article" date="2019" name="Int. J. Syst. Evol. Microbiol.">
        <title>The Global Catalogue of Microorganisms (GCM) 10K type strain sequencing project: providing services to taxonomists for standard genome sequencing and annotation.</title>
        <authorList>
            <consortium name="The Broad Institute Genomics Platform"/>
            <consortium name="The Broad Institute Genome Sequencing Center for Infectious Disease"/>
            <person name="Wu L."/>
            <person name="Ma J."/>
        </authorList>
    </citation>
    <scope>NUCLEOTIDE SEQUENCE [LARGE SCALE GENOMIC DNA]</scope>
    <source>
        <strain evidence="3">CCUG 62982</strain>
    </source>
</reference>
<gene>
    <name evidence="2" type="ORF">ACFQ1E_13330</name>
</gene>
<dbReference type="Pfam" id="PF02515">
    <property type="entry name" value="CoA_transf_3"/>
    <property type="match status" value="1"/>
</dbReference>
<dbReference type="InterPro" id="IPR023606">
    <property type="entry name" value="CoA-Trfase_III_dom_1_sf"/>
</dbReference>